<dbReference type="GO" id="GO:0000493">
    <property type="term" value="P:box H/ACA snoRNP assembly"/>
    <property type="evidence" value="ECO:0007669"/>
    <property type="project" value="InterPro"/>
</dbReference>
<feature type="compositionally biased region" description="Polar residues" evidence="10">
    <location>
        <begin position="100"/>
        <end position="117"/>
    </location>
</feature>
<name>A0A177AGQ9_9PEZI</name>
<feature type="compositionally biased region" description="Low complexity" evidence="10">
    <location>
        <begin position="672"/>
        <end position="683"/>
    </location>
</feature>
<gene>
    <name evidence="11" type="ORF">VC83_01940</name>
</gene>
<evidence type="ECO:0000313" key="11">
    <source>
        <dbReference type="EMBL" id="OAF61285.1"/>
    </source>
</evidence>
<evidence type="ECO:0000256" key="9">
    <source>
        <dbReference type="ARBA" id="ARBA00076743"/>
    </source>
</evidence>
<organism evidence="11">
    <name type="scientific">Pseudogymnoascus destructans</name>
    <dbReference type="NCBI Taxonomy" id="655981"/>
    <lineage>
        <taxon>Eukaryota</taxon>
        <taxon>Fungi</taxon>
        <taxon>Dikarya</taxon>
        <taxon>Ascomycota</taxon>
        <taxon>Pezizomycotina</taxon>
        <taxon>Leotiomycetes</taxon>
        <taxon>Thelebolales</taxon>
        <taxon>Thelebolaceae</taxon>
        <taxon>Pseudogymnoascus</taxon>
    </lineage>
</organism>
<feature type="compositionally biased region" description="Low complexity" evidence="10">
    <location>
        <begin position="548"/>
        <end position="596"/>
    </location>
</feature>
<accession>A0A177AGQ9</accession>
<evidence type="ECO:0000256" key="3">
    <source>
        <dbReference type="ARBA" id="ARBA00021438"/>
    </source>
</evidence>
<feature type="compositionally biased region" description="Low complexity" evidence="10">
    <location>
        <begin position="34"/>
        <end position="45"/>
    </location>
</feature>
<feature type="compositionally biased region" description="Basic and acidic residues" evidence="10">
    <location>
        <begin position="427"/>
        <end position="438"/>
    </location>
</feature>
<evidence type="ECO:0000256" key="1">
    <source>
        <dbReference type="ARBA" id="ARBA00004123"/>
    </source>
</evidence>
<evidence type="ECO:0000256" key="8">
    <source>
        <dbReference type="ARBA" id="ARBA00023242"/>
    </source>
</evidence>
<comment type="similarity">
    <text evidence="2">Belongs to the NAF1 family.</text>
</comment>
<feature type="region of interest" description="Disordered" evidence="10">
    <location>
        <begin position="375"/>
        <end position="686"/>
    </location>
</feature>
<reference evidence="11" key="1">
    <citation type="submission" date="2016-03" db="EMBL/GenBank/DDBJ databases">
        <title>Updated assembly of Pseudogymnoascus destructans, the fungus causing white-nose syndrome of bats.</title>
        <authorList>
            <person name="Palmer J.M."/>
            <person name="Drees K.P."/>
            <person name="Foster J.T."/>
            <person name="Lindner D.L."/>
        </authorList>
    </citation>
    <scope>NUCLEOTIDE SEQUENCE [LARGE SCALE GENOMIC DNA]</scope>
    <source>
        <strain evidence="11">20631-21</strain>
    </source>
</reference>
<dbReference type="AlphaFoldDB" id="A0A177AGQ9"/>
<feature type="compositionally biased region" description="Low complexity" evidence="10">
    <location>
        <begin position="163"/>
        <end position="172"/>
    </location>
</feature>
<feature type="compositionally biased region" description="Acidic residues" evidence="10">
    <location>
        <begin position="202"/>
        <end position="212"/>
    </location>
</feature>
<dbReference type="GO" id="GO:0005634">
    <property type="term" value="C:nucleus"/>
    <property type="evidence" value="ECO:0007669"/>
    <property type="project" value="UniProtKB-SubCell"/>
</dbReference>
<evidence type="ECO:0000256" key="6">
    <source>
        <dbReference type="ARBA" id="ARBA00022553"/>
    </source>
</evidence>
<keyword evidence="8" id="KW-0539">Nucleus</keyword>
<dbReference type="Gene3D" id="2.40.10.230">
    <property type="entry name" value="Probable tRNA pseudouridine synthase domain"/>
    <property type="match status" value="1"/>
</dbReference>
<proteinExistence type="inferred from homology"/>
<feature type="region of interest" description="Disordered" evidence="10">
    <location>
        <begin position="227"/>
        <end position="255"/>
    </location>
</feature>
<evidence type="ECO:0000256" key="5">
    <source>
        <dbReference type="ARBA" id="ARBA00022552"/>
    </source>
</evidence>
<dbReference type="InterPro" id="IPR007504">
    <property type="entry name" value="H/ACA_rnp_Gar1/Naf1"/>
</dbReference>
<evidence type="ECO:0000256" key="10">
    <source>
        <dbReference type="SAM" id="MobiDB-lite"/>
    </source>
</evidence>
<feature type="compositionally biased region" description="Low complexity" evidence="10">
    <location>
        <begin position="604"/>
        <end position="652"/>
    </location>
</feature>
<feature type="compositionally biased region" description="Basic and acidic residues" evidence="10">
    <location>
        <begin position="122"/>
        <end position="135"/>
    </location>
</feature>
<dbReference type="PANTHER" id="PTHR31633:SF1">
    <property type="entry name" value="H_ACA RIBONUCLEOPROTEIN COMPLEX NON-CORE SUBUNIT NAF1"/>
    <property type="match status" value="1"/>
</dbReference>
<feature type="compositionally biased region" description="Basic and acidic residues" evidence="10">
    <location>
        <begin position="480"/>
        <end position="508"/>
    </location>
</feature>
<evidence type="ECO:0000256" key="4">
    <source>
        <dbReference type="ARBA" id="ARBA00022517"/>
    </source>
</evidence>
<feature type="compositionally biased region" description="Gly residues" evidence="10">
    <location>
        <begin position="411"/>
        <end position="426"/>
    </location>
</feature>
<dbReference type="GO" id="GO:0005732">
    <property type="term" value="C:sno(s)RNA-containing ribonucleoprotein complex"/>
    <property type="evidence" value="ECO:0007669"/>
    <property type="project" value="InterPro"/>
</dbReference>
<protein>
    <recommendedName>
        <fullName evidence="3">H/ACA ribonucleoprotein complex non-core subunit NAF1</fullName>
    </recommendedName>
    <alternativeName>
        <fullName evidence="9">Nuclear assembly factor 1</fullName>
    </alternativeName>
</protein>
<dbReference type="VEuPathDB" id="FungiDB:GMDG_06433"/>
<evidence type="ECO:0000256" key="7">
    <source>
        <dbReference type="ARBA" id="ARBA00022884"/>
    </source>
</evidence>
<dbReference type="SUPFAM" id="SSF50447">
    <property type="entry name" value="Translation proteins"/>
    <property type="match status" value="1"/>
</dbReference>
<dbReference type="PANTHER" id="PTHR31633">
    <property type="entry name" value="H/ACA RIBONUCLEOPROTEIN COMPLEX NON-CORE SUBUNIT NAF1"/>
    <property type="match status" value="1"/>
</dbReference>
<keyword evidence="5" id="KW-0698">rRNA processing</keyword>
<dbReference type="GeneID" id="36285027"/>
<keyword evidence="4" id="KW-0690">Ribosome biogenesis</keyword>
<dbReference type="eggNOG" id="KOG2236">
    <property type="taxonomic scope" value="Eukaryota"/>
</dbReference>
<dbReference type="FunFam" id="2.40.10.230:FF:000002">
    <property type="entry name" value="H/ACA ribonucleoprotein complex non-core subunit NAF1"/>
    <property type="match status" value="1"/>
</dbReference>
<dbReference type="OrthoDB" id="21550at2759"/>
<evidence type="ECO:0000256" key="2">
    <source>
        <dbReference type="ARBA" id="ARBA00009801"/>
    </source>
</evidence>
<dbReference type="GO" id="GO:0003723">
    <property type="term" value="F:RNA binding"/>
    <property type="evidence" value="ECO:0007669"/>
    <property type="project" value="UniProtKB-KW"/>
</dbReference>
<feature type="region of interest" description="Disordered" evidence="10">
    <location>
        <begin position="1"/>
        <end position="212"/>
    </location>
</feature>
<dbReference type="GO" id="GO:0001522">
    <property type="term" value="P:pseudouridine synthesis"/>
    <property type="evidence" value="ECO:0007669"/>
    <property type="project" value="InterPro"/>
</dbReference>
<keyword evidence="6" id="KW-0597">Phosphoprotein</keyword>
<dbReference type="RefSeq" id="XP_024326562.1">
    <property type="nucleotide sequence ID" value="XM_024465612.1"/>
</dbReference>
<dbReference type="InterPro" id="IPR038664">
    <property type="entry name" value="Gar1/Naf1_Cbf5-bd_sf"/>
</dbReference>
<keyword evidence="7" id="KW-0694">RNA-binding</keyword>
<dbReference type="GO" id="GO:0006364">
    <property type="term" value="P:rRNA processing"/>
    <property type="evidence" value="ECO:0007669"/>
    <property type="project" value="UniProtKB-KW"/>
</dbReference>
<dbReference type="Pfam" id="PF04410">
    <property type="entry name" value="Gar1"/>
    <property type="match status" value="1"/>
</dbReference>
<comment type="subcellular location">
    <subcellularLocation>
        <location evidence="1">Nucleus</location>
    </subcellularLocation>
</comment>
<feature type="compositionally biased region" description="Basic residues" evidence="10">
    <location>
        <begin position="398"/>
        <end position="407"/>
    </location>
</feature>
<sequence length="703" mass="74162">MDSTSTNPGGHPNQTTTPQQDQQPSMPSADLTSIPGLGAIPGLGSAPPPSAPAQTTESKNPAPPTGAPITTSNEVKTETRDEGPSVTNALEAMLGGLSPEASTGPMTTDTPLQSGTATEAPEDIKMEDTKMEDSHTNTPLAQIAEGVVTAPDDAAMMDCIPPTTTTTTTGDAVAEEQEGGAAEFEADSSPYESSSSDSSDSSSEEDSDEEDAYNLLSPAEQARILMLGDGGSDDEGGGGKGGKSSGNQLRTKNEVPEEVIPKPDVVLAADTPVTELGTVMSIVDTMVLIAATTSGEFRVLESGSLLCLEDRSVIGVVAETLGRVQEPLYVVRFTSPPDITAAGLSKGIKIYYPETHATFVFTAALKAYKGSDASNLHDEEVGDEEIEFSDDEKEMEHKRRVKAKKLEKRGLGPGAAAAGGGRGGRGGRGEHPLRREGLGYDDEEEGPYRPLARPSGFAAAGRGEAPEEAPRGYGAPGASRGERGGRGRGGDRGRGDRGRGRGGRDGQGRDGQQAPRYPAAPADAPQDPRKTGGGFGFNPQQFPPQPFPFQQFGQQQQPQIQSAGQQQGFPTHHQQQFPYPYAIPPQQWGGPQIPGGAFLNPAFFGQQQQGQGPQQPQQQQGQQPQQPQQQQQQQQVQQQVQQQGQQQWTPPQGMTPPMPGQFGGWTPPPAPQQMGQQQTAEAARAVAEMQERLRVLRGGEQGQ</sequence>
<feature type="compositionally biased region" description="Low complexity" evidence="10">
    <location>
        <begin position="12"/>
        <end position="24"/>
    </location>
</feature>
<feature type="compositionally biased region" description="Low complexity" evidence="10">
    <location>
        <begin position="179"/>
        <end position="201"/>
    </location>
</feature>
<feature type="compositionally biased region" description="Low complexity" evidence="10">
    <location>
        <begin position="510"/>
        <end position="525"/>
    </location>
</feature>
<feature type="compositionally biased region" description="Acidic residues" evidence="10">
    <location>
        <begin position="380"/>
        <end position="393"/>
    </location>
</feature>
<dbReference type="InterPro" id="IPR009000">
    <property type="entry name" value="Transl_B-barrel_sf"/>
</dbReference>
<dbReference type="EMBL" id="KV441389">
    <property type="protein sequence ID" value="OAF61285.1"/>
    <property type="molecule type" value="Genomic_DNA"/>
</dbReference>
<dbReference type="Proteomes" id="UP000077154">
    <property type="component" value="Unassembled WGS sequence"/>
</dbReference>
<dbReference type="InterPro" id="IPR040309">
    <property type="entry name" value="Naf1"/>
</dbReference>